<sequence>MDIISCLPGHVIDRILSYLPIREAVRTSVLSKIWKNKWYTLPNLVFDKHGVSDVASEDSLVDKNKIVKIVDHVLLIHSGPINMFKFTEDDVIGEILVTDMDRWILHLTGRSIKELVLEFLTGEEEEEYYKYKIPWCLFSCQSLHRLTLQWCWLNPPKVFEGFRNLRSLDLNLVTVAQDAFENIVRDTSIVLKNISSRKGN</sequence>
<gene>
    <name evidence="3" type="ORF">VFH_U033880</name>
</gene>
<name>A0AAV0YDQ9_VICFA</name>
<dbReference type="PANTHER" id="PTHR31639">
    <property type="entry name" value="F-BOX PROTEIN-LIKE"/>
    <property type="match status" value="1"/>
</dbReference>
<comment type="caution">
    <text evidence="3">The sequence shown here is derived from an EMBL/GenBank/DDBJ whole genome shotgun (WGS) entry which is preliminary data.</text>
</comment>
<accession>A0AAV0YDQ9</accession>
<keyword evidence="4" id="KW-1185">Reference proteome</keyword>
<proteinExistence type="predicted"/>
<dbReference type="Proteomes" id="UP001157006">
    <property type="component" value="Unassembled WGS sequence"/>
</dbReference>
<dbReference type="Pfam" id="PF00646">
    <property type="entry name" value="F-box"/>
    <property type="match status" value="1"/>
</dbReference>
<feature type="domain" description="F-box" evidence="1">
    <location>
        <begin position="4"/>
        <end position="42"/>
    </location>
</feature>
<dbReference type="Pfam" id="PF24758">
    <property type="entry name" value="LRR_At5g56370"/>
    <property type="match status" value="1"/>
</dbReference>
<organism evidence="3 4">
    <name type="scientific">Vicia faba</name>
    <name type="common">Broad bean</name>
    <name type="synonym">Faba vulgaris</name>
    <dbReference type="NCBI Taxonomy" id="3906"/>
    <lineage>
        <taxon>Eukaryota</taxon>
        <taxon>Viridiplantae</taxon>
        <taxon>Streptophyta</taxon>
        <taxon>Embryophyta</taxon>
        <taxon>Tracheophyta</taxon>
        <taxon>Spermatophyta</taxon>
        <taxon>Magnoliopsida</taxon>
        <taxon>eudicotyledons</taxon>
        <taxon>Gunneridae</taxon>
        <taxon>Pentapetalae</taxon>
        <taxon>rosids</taxon>
        <taxon>fabids</taxon>
        <taxon>Fabales</taxon>
        <taxon>Fabaceae</taxon>
        <taxon>Papilionoideae</taxon>
        <taxon>50 kb inversion clade</taxon>
        <taxon>NPAAA clade</taxon>
        <taxon>Hologalegina</taxon>
        <taxon>IRL clade</taxon>
        <taxon>Fabeae</taxon>
        <taxon>Vicia</taxon>
    </lineage>
</organism>
<dbReference type="EMBL" id="CATIWC010000820">
    <property type="protein sequence ID" value="CAI8583582.1"/>
    <property type="molecule type" value="Genomic_DNA"/>
</dbReference>
<protein>
    <recommendedName>
        <fullName evidence="5">F-box domain-containing protein</fullName>
    </recommendedName>
</protein>
<evidence type="ECO:0000259" key="2">
    <source>
        <dbReference type="Pfam" id="PF24758"/>
    </source>
</evidence>
<reference evidence="3 4" key="1">
    <citation type="submission" date="2023-01" db="EMBL/GenBank/DDBJ databases">
        <authorList>
            <person name="Kreplak J."/>
        </authorList>
    </citation>
    <scope>NUCLEOTIDE SEQUENCE [LARGE SCALE GENOMIC DNA]</scope>
</reference>
<dbReference type="InterPro" id="IPR036047">
    <property type="entry name" value="F-box-like_dom_sf"/>
</dbReference>
<dbReference type="InterPro" id="IPR001810">
    <property type="entry name" value="F-box_dom"/>
</dbReference>
<evidence type="ECO:0000313" key="3">
    <source>
        <dbReference type="EMBL" id="CAI8583582.1"/>
    </source>
</evidence>
<dbReference type="SUPFAM" id="SSF81383">
    <property type="entry name" value="F-box domain"/>
    <property type="match status" value="1"/>
</dbReference>
<evidence type="ECO:0000259" key="1">
    <source>
        <dbReference type="Pfam" id="PF00646"/>
    </source>
</evidence>
<dbReference type="InterPro" id="IPR055411">
    <property type="entry name" value="LRR_FXL15/At3g58940/PEG3-like"/>
</dbReference>
<feature type="domain" description="F-box/LRR-repeat protein 15/At3g58940/PEG3-like LRR" evidence="2">
    <location>
        <begin position="100"/>
        <end position="192"/>
    </location>
</feature>
<evidence type="ECO:0008006" key="5">
    <source>
        <dbReference type="Google" id="ProtNLM"/>
    </source>
</evidence>
<dbReference type="PANTHER" id="PTHR31639:SF93">
    <property type="entry name" value="F-BOX_FBD_LRR PROTEIN"/>
    <property type="match status" value="1"/>
</dbReference>
<dbReference type="AlphaFoldDB" id="A0AAV0YDQ9"/>
<evidence type="ECO:0000313" key="4">
    <source>
        <dbReference type="Proteomes" id="UP001157006"/>
    </source>
</evidence>
<dbReference type="SUPFAM" id="SSF52047">
    <property type="entry name" value="RNI-like"/>
    <property type="match status" value="1"/>
</dbReference>